<reference evidence="1" key="1">
    <citation type="submission" date="2021-06" db="EMBL/GenBank/DDBJ databases">
        <title>Interrogation of the integrated mobile genetic elements in gut-associated Bacteroides with a consensus prediction approach.</title>
        <authorList>
            <person name="Campbell D.E."/>
            <person name="Leigh J.R."/>
            <person name="Kim T."/>
            <person name="England W."/>
            <person name="Whitaker R.J."/>
            <person name="Degnan P.H."/>
        </authorList>
    </citation>
    <scope>NUCLEOTIDE SEQUENCE</scope>
    <source>
        <strain evidence="1">VPI-3443</strain>
    </source>
</reference>
<protein>
    <submittedName>
        <fullName evidence="1">WG repeat-containing protein</fullName>
    </submittedName>
</protein>
<dbReference type="EMBL" id="CP083685">
    <property type="protein sequence ID" value="UYU89822.1"/>
    <property type="molecule type" value="Genomic_DNA"/>
</dbReference>
<evidence type="ECO:0000313" key="1">
    <source>
        <dbReference type="EMBL" id="UYU89822.1"/>
    </source>
</evidence>
<name>A0AB38UA87_BACT4</name>
<evidence type="ECO:0000313" key="2">
    <source>
        <dbReference type="Proteomes" id="UP001162960"/>
    </source>
</evidence>
<dbReference type="Proteomes" id="UP001162960">
    <property type="component" value="Chromosome"/>
</dbReference>
<dbReference type="RefSeq" id="WP_264455174.1">
    <property type="nucleotide sequence ID" value="NZ_CP083685.1"/>
</dbReference>
<organism evidence="1 2">
    <name type="scientific">Bacteroides thetaiotaomicron</name>
    <dbReference type="NCBI Taxonomy" id="818"/>
    <lineage>
        <taxon>Bacteria</taxon>
        <taxon>Pseudomonadati</taxon>
        <taxon>Bacteroidota</taxon>
        <taxon>Bacteroidia</taxon>
        <taxon>Bacteroidales</taxon>
        <taxon>Bacteroidaceae</taxon>
        <taxon>Bacteroides</taxon>
    </lineage>
</organism>
<sequence>MYLILLLVGAFILFITAIKIAVWYEKVHRKYVNWKEWKYNDKINLQRIRRKNYDFCLKISKDTLLVNVGGKSIDHPTFKTIENGRSAIFDYKDKPITSFRFRSVDIWVDKCIIAQSIKTAKWGAYTVKGDVIIEEKYDSIKAGEINGSIYYIATFNKKQCIINEKGNITTKFYDKIISEEPPCDWFSIYNGELLKDTAIFIVQENQKYGLLNSNSEIIIPIKQDKIHILGNLTFIVQSNNKETIKYALYNKEGKVLLPYHSDKLEVLSSNLIRRNNKNGVYILNSYGAQISNIAYKKIESNYSPILSPPFYNAYLSDGKCGYYNHEWKEILPCIYDCIKFPLIKDNIIAVSMHGKFGIVNFDNKALTEFIYDTAEDAQKALFQIQKNCLQEQIEKKDTTDYYNIYESKEWKNKREKILKRDNYTCQCCHCSNPSLGDVIVEKGRYIEVHSYDMHTGNYHIGSEKYDINLDINLGYGKKIVMPILNVHHKLYIIDREIWEYDDDDLITLCQKCHQTLHSSEEIEIPIVKEITKGRFVKIDKCTAKPTLQTFNPRQIETFPSWSVVEKRNHKYEFAEKIEPSCSIIYIENPNFNKEQSQKYATEILQDFIQNKLKYTSKNEMSTTT</sequence>
<proteinExistence type="predicted"/>
<gene>
    <name evidence="1" type="ORF">KQP74_17970</name>
</gene>
<dbReference type="AlphaFoldDB" id="A0AB38UA87"/>
<accession>A0AB38UA87</accession>